<evidence type="ECO:0000259" key="5">
    <source>
        <dbReference type="Pfam" id="PF13193"/>
    </source>
</evidence>
<protein>
    <submittedName>
        <fullName evidence="6">Uncharacterized protein</fullName>
    </submittedName>
</protein>
<gene>
    <name evidence="6" type="ORF">CICLE_v10006792mg</name>
</gene>
<dbReference type="InterPro" id="IPR000873">
    <property type="entry name" value="AMP-dep_synth/lig_dom"/>
</dbReference>
<dbReference type="Gene3D" id="3.40.50.12780">
    <property type="entry name" value="N-terminal domain of ligase-like"/>
    <property type="match status" value="1"/>
</dbReference>
<dbReference type="GO" id="GO:0016874">
    <property type="term" value="F:ligase activity"/>
    <property type="evidence" value="ECO:0007669"/>
    <property type="project" value="UniProtKB-KW"/>
</dbReference>
<keyword evidence="3" id="KW-0472">Membrane</keyword>
<evidence type="ECO:0000259" key="4">
    <source>
        <dbReference type="Pfam" id="PF00501"/>
    </source>
</evidence>
<proteinExistence type="inferred from homology"/>
<evidence type="ECO:0000313" key="6">
    <source>
        <dbReference type="EMBL" id="ESR32665.1"/>
    </source>
</evidence>
<dbReference type="Gene3D" id="3.30.300.30">
    <property type="match status" value="1"/>
</dbReference>
<evidence type="ECO:0000256" key="3">
    <source>
        <dbReference type="SAM" id="Phobius"/>
    </source>
</evidence>
<dbReference type="KEGG" id="cic:CICLE_v10006792mg"/>
<dbReference type="Proteomes" id="UP000030687">
    <property type="component" value="Unassembled WGS sequence"/>
</dbReference>
<feature type="transmembrane region" description="Helical" evidence="3">
    <location>
        <begin position="79"/>
        <end position="102"/>
    </location>
</feature>
<keyword evidence="2" id="KW-0436">Ligase</keyword>
<dbReference type="InterPro" id="IPR025110">
    <property type="entry name" value="AMP-bd_C"/>
</dbReference>
<keyword evidence="3" id="KW-0812">Transmembrane</keyword>
<keyword evidence="3" id="KW-1133">Transmembrane helix</keyword>
<dbReference type="SUPFAM" id="SSF56801">
    <property type="entry name" value="Acetyl-CoA synthetase-like"/>
    <property type="match status" value="1"/>
</dbReference>
<keyword evidence="7" id="KW-1185">Reference proteome</keyword>
<dbReference type="Pfam" id="PF13193">
    <property type="entry name" value="AMP-binding_C"/>
    <property type="match status" value="1"/>
</dbReference>
<dbReference type="STRING" id="85681.V4S1U2"/>
<evidence type="ECO:0000256" key="1">
    <source>
        <dbReference type="ARBA" id="ARBA00006432"/>
    </source>
</evidence>
<feature type="domain" description="AMP-dependent synthetase/ligase" evidence="4">
    <location>
        <begin position="87"/>
        <end position="336"/>
    </location>
</feature>
<organism evidence="6 7">
    <name type="scientific">Citrus clementina</name>
    <name type="common">Clementine</name>
    <name type="synonym">Citrus deliciosa x Citrus sinensis</name>
    <dbReference type="NCBI Taxonomy" id="85681"/>
    <lineage>
        <taxon>Eukaryota</taxon>
        <taxon>Viridiplantae</taxon>
        <taxon>Streptophyta</taxon>
        <taxon>Embryophyta</taxon>
        <taxon>Tracheophyta</taxon>
        <taxon>Spermatophyta</taxon>
        <taxon>Magnoliopsida</taxon>
        <taxon>eudicotyledons</taxon>
        <taxon>Gunneridae</taxon>
        <taxon>Pentapetalae</taxon>
        <taxon>rosids</taxon>
        <taxon>malvids</taxon>
        <taxon>Sapindales</taxon>
        <taxon>Rutaceae</taxon>
        <taxon>Aurantioideae</taxon>
        <taxon>Citrus</taxon>
    </lineage>
</organism>
<feature type="domain" description="AMP-binding enzyme C-terminal" evidence="5">
    <location>
        <begin position="418"/>
        <end position="460"/>
    </location>
</feature>
<dbReference type="InParanoid" id="V4S1U2"/>
<dbReference type="EMBL" id="KI537036">
    <property type="protein sequence ID" value="ESR32665.1"/>
    <property type="molecule type" value="Genomic_DNA"/>
</dbReference>
<dbReference type="InterPro" id="IPR042099">
    <property type="entry name" value="ANL_N_sf"/>
</dbReference>
<evidence type="ECO:0000256" key="2">
    <source>
        <dbReference type="ARBA" id="ARBA00022598"/>
    </source>
</evidence>
<dbReference type="Gramene" id="ESR32665">
    <property type="protein sequence ID" value="ESR32665"/>
    <property type="gene ID" value="CICLE_v10006792mg"/>
</dbReference>
<accession>V4S1U2</accession>
<dbReference type="eggNOG" id="KOG1176">
    <property type="taxonomic scope" value="Eukaryota"/>
</dbReference>
<dbReference type="Pfam" id="PF00501">
    <property type="entry name" value="AMP-binding"/>
    <property type="match status" value="1"/>
</dbReference>
<comment type="similarity">
    <text evidence="1">Belongs to the ATP-dependent AMP-binding enzyme family.</text>
</comment>
<evidence type="ECO:0000313" key="7">
    <source>
        <dbReference type="Proteomes" id="UP000030687"/>
    </source>
</evidence>
<sequence length="493" mass="54980">MVLAWVATYFWLKTYKNRDDLPKNGANYTALTPLWFIERAATVYPTRKSVVHGSKHYTWLQIYLLALEPRFSHHYVSLYYFNMCFAAIAFVLSHGSAAAVIVDQELLPLAEKALKIMEDNNIKGKFKPPILIVIGHDETCDTKKIEHALRSGAIEYENFLPTGDPEFAWKPQEDEWQSIALGYTSGATANPKGVVVSHRAAYVMSLSNAIFWRMNEGAVYLWTLPLFHSNGWTELVDLDRFMLTAKAVYSAIAMYGVTHFCAAPVVHNSILSAPPEDTTLPLSHTVNVNTAGSSPPPSVLLAMSQRGFRVTHVYGLTEINGPATVCAWKPEWNKLSPEAQARLNARQGVRTICLEGLDVKDTLTKQQGYLKNPRANEEAFANGWFHTGDLGVKHPDNYIEIKVRSKDIIISGECAILLEASVVATPDKQWGESPCAFVTLRQGVDKLSSEQQLAEDIVKFSLPKTGTEKIQKHLLRTRTKEMGPVGMVTKSKL</sequence>
<dbReference type="AlphaFoldDB" id="V4S1U2"/>
<dbReference type="InterPro" id="IPR045851">
    <property type="entry name" value="AMP-bd_C_sf"/>
</dbReference>
<name>V4S1U2_CITCL</name>
<reference evidence="6 7" key="1">
    <citation type="submission" date="2013-10" db="EMBL/GenBank/DDBJ databases">
        <authorList>
            <consortium name="International Citrus Genome Consortium"/>
            <person name="Jenkins J."/>
            <person name="Schmutz J."/>
            <person name="Prochnik S."/>
            <person name="Rokhsar D."/>
            <person name="Gmitter F."/>
            <person name="Ollitrault P."/>
            <person name="Machado M."/>
            <person name="Talon M."/>
            <person name="Wincker P."/>
            <person name="Jaillon O."/>
            <person name="Morgante M."/>
        </authorList>
    </citation>
    <scope>NUCLEOTIDE SEQUENCE</scope>
    <source>
        <strain evidence="7">cv. Clemenules</strain>
    </source>
</reference>
<dbReference type="PANTHER" id="PTHR43859:SF7">
    <property type="entry name" value="ACETATE_BUTYRATE--COA LIGASE AAE7, PEROXISOMAL"/>
    <property type="match status" value="1"/>
</dbReference>
<dbReference type="PANTHER" id="PTHR43859">
    <property type="entry name" value="ACYL-ACTIVATING ENZYME"/>
    <property type="match status" value="1"/>
</dbReference>